<dbReference type="EMBL" id="JBHTIL010000001">
    <property type="protein sequence ID" value="MFD0925585.1"/>
    <property type="molecule type" value="Genomic_DNA"/>
</dbReference>
<name>A0ABW3G566_9NOCA</name>
<reference evidence="2" key="1">
    <citation type="journal article" date="2019" name="Int. J. Syst. Evol. Microbiol.">
        <title>The Global Catalogue of Microorganisms (GCM) 10K type strain sequencing project: providing services to taxonomists for standard genome sequencing and annotation.</title>
        <authorList>
            <consortium name="The Broad Institute Genomics Platform"/>
            <consortium name="The Broad Institute Genome Sequencing Center for Infectious Disease"/>
            <person name="Wu L."/>
            <person name="Ma J."/>
        </authorList>
    </citation>
    <scope>NUCLEOTIDE SEQUENCE [LARGE SCALE GENOMIC DNA]</scope>
    <source>
        <strain evidence="2">CCUG 50873</strain>
    </source>
</reference>
<dbReference type="InterPro" id="IPR034660">
    <property type="entry name" value="DinB/YfiT-like"/>
</dbReference>
<dbReference type="Proteomes" id="UP001597068">
    <property type="component" value="Unassembled WGS sequence"/>
</dbReference>
<organism evidence="1 2">
    <name type="scientific">Williamsia deligens</name>
    <dbReference type="NCBI Taxonomy" id="321325"/>
    <lineage>
        <taxon>Bacteria</taxon>
        <taxon>Bacillati</taxon>
        <taxon>Actinomycetota</taxon>
        <taxon>Actinomycetes</taxon>
        <taxon>Mycobacteriales</taxon>
        <taxon>Nocardiaceae</taxon>
        <taxon>Williamsia</taxon>
    </lineage>
</organism>
<protein>
    <submittedName>
        <fullName evidence="1">DUF664 domain-containing protein</fullName>
    </submittedName>
</protein>
<dbReference type="SUPFAM" id="SSF109854">
    <property type="entry name" value="DinB/YfiT-like putative metalloenzymes"/>
    <property type="match status" value="1"/>
</dbReference>
<accession>A0ABW3G566</accession>
<evidence type="ECO:0000313" key="1">
    <source>
        <dbReference type="EMBL" id="MFD0925585.1"/>
    </source>
</evidence>
<dbReference type="Pfam" id="PF04978">
    <property type="entry name" value="MST"/>
    <property type="match status" value="1"/>
</dbReference>
<keyword evidence="2" id="KW-1185">Reference proteome</keyword>
<dbReference type="RefSeq" id="WP_253646476.1">
    <property type="nucleotide sequence ID" value="NZ_BAAAMO010000002.1"/>
</dbReference>
<comment type="caution">
    <text evidence="1">The sequence shown here is derived from an EMBL/GenBank/DDBJ whole genome shotgun (WGS) entry which is preliminary data.</text>
</comment>
<evidence type="ECO:0000313" key="2">
    <source>
        <dbReference type="Proteomes" id="UP001597068"/>
    </source>
</evidence>
<dbReference type="Gene3D" id="1.20.120.450">
    <property type="entry name" value="dinb family like domain"/>
    <property type="match status" value="1"/>
</dbReference>
<dbReference type="InterPro" id="IPR007061">
    <property type="entry name" value="MST-like"/>
</dbReference>
<gene>
    <name evidence="1" type="ORF">ACFQ04_07520</name>
</gene>
<sequence>MTADQALPAWVDALHGLIVENLDGLGAVVDQIGDELINVVPPLPQANSGYGIVYHCTQVVLFWAGSVIGGERIPRDRGAEFTSTGTVADLHTAIDDVVARLPAWVDVAITDGVRDRTAAGSRAATATPEYLLGHLVRELAQHLGQLEITRDLVTSRP</sequence>
<proteinExistence type="predicted"/>